<protein>
    <recommendedName>
        <fullName evidence="3">FHA domain-containing protein</fullName>
    </recommendedName>
</protein>
<dbReference type="SUPFAM" id="SSF49879">
    <property type="entry name" value="SMAD/FHA domain"/>
    <property type="match status" value="1"/>
</dbReference>
<evidence type="ECO:0000259" key="3">
    <source>
        <dbReference type="PROSITE" id="PS50006"/>
    </source>
</evidence>
<dbReference type="InterPro" id="IPR008984">
    <property type="entry name" value="SMAD_FHA_dom_sf"/>
</dbReference>
<evidence type="ECO:0000313" key="5">
    <source>
        <dbReference type="Proteomes" id="UP001235966"/>
    </source>
</evidence>
<dbReference type="RefSeq" id="WP_307014430.1">
    <property type="nucleotide sequence ID" value="NZ_JAUSQW010000001.1"/>
</dbReference>
<dbReference type="EMBL" id="JAUSQW010000001">
    <property type="protein sequence ID" value="MDP9800812.1"/>
    <property type="molecule type" value="Genomic_DNA"/>
</dbReference>
<dbReference type="CDD" id="cd00060">
    <property type="entry name" value="FHA"/>
    <property type="match status" value="1"/>
</dbReference>
<reference evidence="4 5" key="1">
    <citation type="submission" date="2023-07" db="EMBL/GenBank/DDBJ databases">
        <title>Sequencing the genomes of 1000 actinobacteria strains.</title>
        <authorList>
            <person name="Klenk H.-P."/>
        </authorList>
    </citation>
    <scope>NUCLEOTIDE SEQUENCE [LARGE SCALE GENOMIC DNA]</scope>
    <source>
        <strain evidence="4 5">DSM 102162</strain>
    </source>
</reference>
<dbReference type="Gene3D" id="2.60.200.20">
    <property type="match status" value="1"/>
</dbReference>
<proteinExistence type="predicted"/>
<evidence type="ECO:0000313" key="4">
    <source>
        <dbReference type="EMBL" id="MDP9800812.1"/>
    </source>
</evidence>
<keyword evidence="1" id="KW-0597">Phosphoprotein</keyword>
<feature type="region of interest" description="Disordered" evidence="2">
    <location>
        <begin position="174"/>
        <end position="193"/>
    </location>
</feature>
<keyword evidence="5" id="KW-1185">Reference proteome</keyword>
<gene>
    <name evidence="4" type="ORF">J2S49_000888</name>
</gene>
<sequence length="343" mass="37048">MRARWYEGVYLAAVAPAGALLIATDVDVTEFYHALAGGASFNRVLDLLRRRWSSTVMPAFALVVHEGNDVRVAVRGGITVMHAGEVVRASRHVALWAEDRLAVGSFTLGSPTQRAFPVNSGVVPAGAIDIDFTLTPTIRVDFDVPTSDNLAMTLDPEAAEELVDEFEEYRAKKEEPVRARRAPTSAEADSVHKAHEGQVLAARCEFGHPNSPTSVYCRICGATVGEETEWIDPPVLGRLITNTGTSVPVYRDIVIGRDPVRQAGQHPTLLPVTSPNKQVSRTHAAVIVTGWAMRVIDLESGNGTYLLRPGEQPARVSTTTATRLLDGDVLDLGDGVRIEVGIQ</sequence>
<evidence type="ECO:0000256" key="1">
    <source>
        <dbReference type="ARBA" id="ARBA00022553"/>
    </source>
</evidence>
<dbReference type="PROSITE" id="PS50006">
    <property type="entry name" value="FHA_DOMAIN"/>
    <property type="match status" value="1"/>
</dbReference>
<dbReference type="Proteomes" id="UP001235966">
    <property type="component" value="Unassembled WGS sequence"/>
</dbReference>
<feature type="domain" description="FHA" evidence="3">
    <location>
        <begin position="253"/>
        <end position="306"/>
    </location>
</feature>
<comment type="caution">
    <text evidence="4">The sequence shown here is derived from an EMBL/GenBank/DDBJ whole genome shotgun (WGS) entry which is preliminary data.</text>
</comment>
<organism evidence="4 5">
    <name type="scientific">Arcanobacterium wilhelmae</name>
    <dbReference type="NCBI Taxonomy" id="1803177"/>
    <lineage>
        <taxon>Bacteria</taxon>
        <taxon>Bacillati</taxon>
        <taxon>Actinomycetota</taxon>
        <taxon>Actinomycetes</taxon>
        <taxon>Actinomycetales</taxon>
        <taxon>Actinomycetaceae</taxon>
        <taxon>Arcanobacterium</taxon>
    </lineage>
</organism>
<name>A0ABT9NAR0_9ACTO</name>
<dbReference type="Pfam" id="PF00498">
    <property type="entry name" value="FHA"/>
    <property type="match status" value="1"/>
</dbReference>
<evidence type="ECO:0000256" key="2">
    <source>
        <dbReference type="SAM" id="MobiDB-lite"/>
    </source>
</evidence>
<accession>A0ABT9NAR0</accession>
<dbReference type="InterPro" id="IPR000253">
    <property type="entry name" value="FHA_dom"/>
</dbReference>